<name>A0A135IBS3_9GAMM</name>
<accession>A0A135IBS3</accession>
<reference evidence="1 2" key="1">
    <citation type="submission" date="2015-11" db="EMBL/GenBank/DDBJ databases">
        <title>Genomic Taxonomy of the Vibrionaceae.</title>
        <authorList>
            <person name="Gomez-Gil B."/>
            <person name="Enciso-Ibarra J."/>
        </authorList>
    </citation>
    <scope>NUCLEOTIDE SEQUENCE [LARGE SCALE GENOMIC DNA]</scope>
    <source>
        <strain evidence="1 2">CAIM 912</strain>
    </source>
</reference>
<evidence type="ECO:0000313" key="2">
    <source>
        <dbReference type="Proteomes" id="UP000070529"/>
    </source>
</evidence>
<keyword evidence="2" id="KW-1185">Reference proteome</keyword>
<gene>
    <name evidence="1" type="ORF">ATN88_03855</name>
</gene>
<proteinExistence type="predicted"/>
<dbReference type="SUPFAM" id="SSF54593">
    <property type="entry name" value="Glyoxalase/Bleomycin resistance protein/Dihydroxybiphenyl dioxygenase"/>
    <property type="match status" value="1"/>
</dbReference>
<dbReference type="RefSeq" id="WP_067409999.1">
    <property type="nucleotide sequence ID" value="NZ_LNTY01000006.1"/>
</dbReference>
<organism evidence="1 2">
    <name type="scientific">Enterovibrio coralii</name>
    <dbReference type="NCBI Taxonomy" id="294935"/>
    <lineage>
        <taxon>Bacteria</taxon>
        <taxon>Pseudomonadati</taxon>
        <taxon>Pseudomonadota</taxon>
        <taxon>Gammaproteobacteria</taxon>
        <taxon>Vibrionales</taxon>
        <taxon>Vibrionaceae</taxon>
        <taxon>Enterovibrio</taxon>
    </lineage>
</organism>
<dbReference type="AlphaFoldDB" id="A0A135IBS3"/>
<sequence>MKVHYLEIVTADVESVCNAYEAANKVSFSEPDAMLGGARTCELADGSLVGVRAPMRETEMPVVRPYWLVDDVQEAVEAVKAQGGEIAVPPMEIPGKGMFAIYILGGVDHGLWQL</sequence>
<dbReference type="Proteomes" id="UP000070529">
    <property type="component" value="Unassembled WGS sequence"/>
</dbReference>
<evidence type="ECO:0000313" key="1">
    <source>
        <dbReference type="EMBL" id="KXF82910.1"/>
    </source>
</evidence>
<protein>
    <submittedName>
        <fullName evidence="1">Hydroxylase</fullName>
    </submittedName>
</protein>
<dbReference type="InterPro" id="IPR029068">
    <property type="entry name" value="Glyas_Bleomycin-R_OHBP_Dase"/>
</dbReference>
<dbReference type="OrthoDB" id="9793039at2"/>
<comment type="caution">
    <text evidence="1">The sequence shown here is derived from an EMBL/GenBank/DDBJ whole genome shotgun (WGS) entry which is preliminary data.</text>
</comment>
<dbReference type="EMBL" id="LNTY01000006">
    <property type="protein sequence ID" value="KXF82910.1"/>
    <property type="molecule type" value="Genomic_DNA"/>
</dbReference>
<dbReference type="Gene3D" id="3.10.180.10">
    <property type="entry name" value="2,3-Dihydroxybiphenyl 1,2-Dioxygenase, domain 1"/>
    <property type="match status" value="1"/>
</dbReference>